<dbReference type="InterPro" id="IPR007372">
    <property type="entry name" value="Lipid/polyisoprenoid-bd_YceI"/>
</dbReference>
<dbReference type="SUPFAM" id="SSF101874">
    <property type="entry name" value="YceI-like"/>
    <property type="match status" value="1"/>
</dbReference>
<proteinExistence type="predicted"/>
<reference evidence="4 5" key="1">
    <citation type="submission" date="2023-08" db="EMBL/GenBank/DDBJ databases">
        <title>Rhodoferax potami sp. nov. and Rhodoferax mekongensis sp. nov., isolated from the Mekong River in Thailand.</title>
        <authorList>
            <person name="Kitikhun S."/>
            <person name="Charoenyingcharoen P."/>
            <person name="Siriarchawattana P."/>
            <person name="Likhitrattanapisal S."/>
            <person name="Nilsakha T."/>
            <person name="Chanpet A."/>
            <person name="Rattanawaree P."/>
            <person name="Ingsriswang S."/>
        </authorList>
    </citation>
    <scope>NUCLEOTIDE SEQUENCE [LARGE SCALE GENOMIC DNA]</scope>
    <source>
        <strain evidence="4 5">TBRC 17307</strain>
    </source>
</reference>
<evidence type="ECO:0000259" key="3">
    <source>
        <dbReference type="SMART" id="SM00867"/>
    </source>
</evidence>
<feature type="chain" id="PRO_5046959920" evidence="2">
    <location>
        <begin position="19"/>
        <end position="246"/>
    </location>
</feature>
<sequence length="246" mass="26545">MRKPGYLLGLLATLGLWACSSQPERVPGPQPVPAEATSARPSTPPTPPTLANLKSYRIAPAESRLRILVYRGGTMARLGHNHVISSADLQGQIWRGATAESSGFEMEVPVNTLIVDDNAARSEEGEDFPLNVSEDAKAGTKANMLRPTLLDGEHFPKISIRAIRITGSAASPDVVASMRIKDQTREIRLPVTLSETNRDLAIQGSFEIRQSDFGITPLSIAMGALTVQDTEKIKFRLVARVVPASP</sequence>
<feature type="region of interest" description="Disordered" evidence="1">
    <location>
        <begin position="22"/>
        <end position="49"/>
    </location>
</feature>
<dbReference type="SMART" id="SM00867">
    <property type="entry name" value="YceI"/>
    <property type="match status" value="1"/>
</dbReference>
<feature type="domain" description="Lipid/polyisoprenoid-binding YceI-like" evidence="3">
    <location>
        <begin position="55"/>
        <end position="240"/>
    </location>
</feature>
<protein>
    <submittedName>
        <fullName evidence="4">YceI family protein</fullName>
    </submittedName>
</protein>
<evidence type="ECO:0000256" key="1">
    <source>
        <dbReference type="SAM" id="MobiDB-lite"/>
    </source>
</evidence>
<accession>A0ABZ0AW75</accession>
<keyword evidence="5" id="KW-1185">Reference proteome</keyword>
<gene>
    <name evidence="4" type="ORF">RAN89_11075</name>
</gene>
<evidence type="ECO:0000256" key="2">
    <source>
        <dbReference type="SAM" id="SignalP"/>
    </source>
</evidence>
<organism evidence="4 5">
    <name type="scientific">Rhodoferax mekongensis</name>
    <dbReference type="NCBI Taxonomy" id="3068341"/>
    <lineage>
        <taxon>Bacteria</taxon>
        <taxon>Pseudomonadati</taxon>
        <taxon>Pseudomonadota</taxon>
        <taxon>Betaproteobacteria</taxon>
        <taxon>Burkholderiales</taxon>
        <taxon>Comamonadaceae</taxon>
        <taxon>Rhodoferax</taxon>
    </lineage>
</organism>
<dbReference type="Proteomes" id="UP001302257">
    <property type="component" value="Chromosome"/>
</dbReference>
<evidence type="ECO:0000313" key="5">
    <source>
        <dbReference type="Proteomes" id="UP001302257"/>
    </source>
</evidence>
<dbReference type="RefSeq" id="WP_313866362.1">
    <property type="nucleotide sequence ID" value="NZ_CP132507.1"/>
</dbReference>
<evidence type="ECO:0000313" key="4">
    <source>
        <dbReference type="EMBL" id="WNO03466.1"/>
    </source>
</evidence>
<keyword evidence="2" id="KW-0732">Signal</keyword>
<feature type="signal peptide" evidence="2">
    <location>
        <begin position="1"/>
        <end position="18"/>
    </location>
</feature>
<dbReference type="Pfam" id="PF04264">
    <property type="entry name" value="YceI"/>
    <property type="match status" value="1"/>
</dbReference>
<dbReference type="EMBL" id="CP132507">
    <property type="protein sequence ID" value="WNO03466.1"/>
    <property type="molecule type" value="Genomic_DNA"/>
</dbReference>
<dbReference type="InterPro" id="IPR036761">
    <property type="entry name" value="TTHA0802/YceI-like_sf"/>
</dbReference>
<name>A0ABZ0AW75_9BURK</name>
<dbReference type="Gene3D" id="2.40.128.110">
    <property type="entry name" value="Lipid/polyisoprenoid-binding, YceI-like"/>
    <property type="match status" value="1"/>
</dbReference>